<feature type="transmembrane region" description="Helical" evidence="1">
    <location>
        <begin position="115"/>
        <end position="135"/>
    </location>
</feature>
<evidence type="ECO:0000313" key="3">
    <source>
        <dbReference type="Proteomes" id="UP000299102"/>
    </source>
</evidence>
<keyword evidence="1" id="KW-1133">Transmembrane helix</keyword>
<comment type="caution">
    <text evidence="2">The sequence shown here is derived from an EMBL/GenBank/DDBJ whole genome shotgun (WGS) entry which is preliminary data.</text>
</comment>
<keyword evidence="1" id="KW-0472">Membrane</keyword>
<dbReference type="SUPFAM" id="SSF103473">
    <property type="entry name" value="MFS general substrate transporter"/>
    <property type="match status" value="1"/>
</dbReference>
<gene>
    <name evidence="2" type="ORF">EVAR_99101_1</name>
</gene>
<dbReference type="EMBL" id="BGZK01001563">
    <property type="protein sequence ID" value="GBP82410.1"/>
    <property type="molecule type" value="Genomic_DNA"/>
</dbReference>
<dbReference type="AlphaFoldDB" id="A0A4C1Z465"/>
<reference evidence="2 3" key="1">
    <citation type="journal article" date="2019" name="Commun. Biol.">
        <title>The bagworm genome reveals a unique fibroin gene that provides high tensile strength.</title>
        <authorList>
            <person name="Kono N."/>
            <person name="Nakamura H."/>
            <person name="Ohtoshi R."/>
            <person name="Tomita M."/>
            <person name="Numata K."/>
            <person name="Arakawa K."/>
        </authorList>
    </citation>
    <scope>NUCLEOTIDE SEQUENCE [LARGE SCALE GENOMIC DNA]</scope>
</reference>
<feature type="transmembrane region" description="Helical" evidence="1">
    <location>
        <begin position="50"/>
        <end position="75"/>
    </location>
</feature>
<accession>A0A4C1Z465</accession>
<name>A0A4C1Z465_EUMVA</name>
<sequence length="153" mass="16763">MSLLAGIDICVRFCVPLFAGRIGWDNNSFFLLGVMSMAMGRVVLATCQSYYVVLLVAVMIGFGKGFRTVFMALVIPTHVPLHKLPGATGIQLLTAGIVYFSFGPVVGWIKDNASTAVTLHCLNIFTWLTALSWGIMKYIASRKQKDKEEVLNA</sequence>
<keyword evidence="1" id="KW-0812">Transmembrane</keyword>
<keyword evidence="3" id="KW-1185">Reference proteome</keyword>
<dbReference type="OrthoDB" id="410267at2759"/>
<organism evidence="2 3">
    <name type="scientific">Eumeta variegata</name>
    <name type="common">Bagworm moth</name>
    <name type="synonym">Eumeta japonica</name>
    <dbReference type="NCBI Taxonomy" id="151549"/>
    <lineage>
        <taxon>Eukaryota</taxon>
        <taxon>Metazoa</taxon>
        <taxon>Ecdysozoa</taxon>
        <taxon>Arthropoda</taxon>
        <taxon>Hexapoda</taxon>
        <taxon>Insecta</taxon>
        <taxon>Pterygota</taxon>
        <taxon>Neoptera</taxon>
        <taxon>Endopterygota</taxon>
        <taxon>Lepidoptera</taxon>
        <taxon>Glossata</taxon>
        <taxon>Ditrysia</taxon>
        <taxon>Tineoidea</taxon>
        <taxon>Psychidae</taxon>
        <taxon>Oiketicinae</taxon>
        <taxon>Eumeta</taxon>
    </lineage>
</organism>
<dbReference type="Proteomes" id="UP000299102">
    <property type="component" value="Unassembled WGS sequence"/>
</dbReference>
<protein>
    <submittedName>
        <fullName evidence="2">Uncharacterized protein</fullName>
    </submittedName>
</protein>
<dbReference type="InterPro" id="IPR036259">
    <property type="entry name" value="MFS_trans_sf"/>
</dbReference>
<feature type="transmembrane region" description="Helical" evidence="1">
    <location>
        <begin position="87"/>
        <end position="109"/>
    </location>
</feature>
<evidence type="ECO:0000256" key="1">
    <source>
        <dbReference type="SAM" id="Phobius"/>
    </source>
</evidence>
<proteinExistence type="predicted"/>
<feature type="transmembrane region" description="Helical" evidence="1">
    <location>
        <begin position="28"/>
        <end position="44"/>
    </location>
</feature>
<evidence type="ECO:0000313" key="2">
    <source>
        <dbReference type="EMBL" id="GBP82410.1"/>
    </source>
</evidence>